<dbReference type="AlphaFoldDB" id="A0A3M0SXE7"/>
<dbReference type="RefSeq" id="WP_013239346.1">
    <property type="nucleotide sequence ID" value="NZ_CP110420.1"/>
</dbReference>
<comment type="caution">
    <text evidence="1">The sequence shown here is derived from an EMBL/GenBank/DDBJ whole genome shotgun (WGS) entry which is preliminary data.</text>
</comment>
<proteinExistence type="predicted"/>
<dbReference type="SUPFAM" id="SSF158430">
    <property type="entry name" value="Bacillus cereus metalloprotein-like"/>
    <property type="match status" value="2"/>
</dbReference>
<organism evidence="1 2">
    <name type="scientific">Clostridium autoethanogenum</name>
    <dbReference type="NCBI Taxonomy" id="84023"/>
    <lineage>
        <taxon>Bacteria</taxon>
        <taxon>Bacillati</taxon>
        <taxon>Bacillota</taxon>
        <taxon>Clostridia</taxon>
        <taxon>Eubacteriales</taxon>
        <taxon>Clostridiaceae</taxon>
        <taxon>Clostridium</taxon>
    </lineage>
</organism>
<dbReference type="Gene3D" id="1.20.1260.120">
    <property type="entry name" value="Protein of unknown function DUF2935"/>
    <property type="match status" value="1"/>
</dbReference>
<protein>
    <submittedName>
        <fullName evidence="1">DUF2935 domain-containing protein</fullName>
    </submittedName>
</protein>
<gene>
    <name evidence="1" type="ORF">D9O40_04565</name>
</gene>
<dbReference type="Proteomes" id="UP000277999">
    <property type="component" value="Unassembled WGS sequence"/>
</dbReference>
<dbReference type="Pfam" id="PF11155">
    <property type="entry name" value="DUF2935"/>
    <property type="match status" value="2"/>
</dbReference>
<accession>A0A3M0SXE7</accession>
<evidence type="ECO:0000313" key="1">
    <source>
        <dbReference type="EMBL" id="RMD03063.1"/>
    </source>
</evidence>
<reference evidence="1 2" key="1">
    <citation type="submission" date="2018-10" db="EMBL/GenBank/DDBJ databases">
        <title>Genome-centric metagenomics revealed C2 chemical producing, CO utilizing Clostridium with novel acetogenic gene cluster.</title>
        <authorList>
            <person name="Kang H."/>
            <person name="Park B."/>
            <person name="Choi I.G."/>
            <person name="Chang I.S."/>
        </authorList>
    </citation>
    <scope>NUCLEOTIDE SEQUENCE [LARGE SCALE GENOMIC DNA]</scope>
    <source>
        <strain evidence="1 2">H21-9</strain>
    </source>
</reference>
<dbReference type="InterPro" id="IPR021328">
    <property type="entry name" value="CotB-like"/>
</dbReference>
<sequence>MLSNMKFVKQSLELNLFFMRIAKEHAIFLEAGLTSRDYKLACQANMLKNEFTQLLIETIRLSEGIISPEVAHSGELVTDLTLNAERETEFYSAIKIDSNVTRMELNLVQGRYDSDELVRTVAMLNNRAMAATNRIALFKSRLLNDVLTCKTFTTNYPLLIDHILREAKFYLRMLVKLQNREEMDLVKEAVYQEGFWNRIMAEHAKFIRGLLDPTEVKLFDTANDYGKKFDQLTQESLALTQNIGLLPEVSEKTLNATVGIRNFKKQGTEGLINCTIRSIAYPLLGDHVVREANHYIRLLKGYKNINREMDSIKNLENIYK</sequence>
<dbReference type="EMBL" id="RFAQ01000008">
    <property type="protein sequence ID" value="RMD03063.1"/>
    <property type="molecule type" value="Genomic_DNA"/>
</dbReference>
<evidence type="ECO:0000313" key="2">
    <source>
        <dbReference type="Proteomes" id="UP000277999"/>
    </source>
</evidence>
<name>A0A3M0SXE7_9CLOT</name>